<dbReference type="InterPro" id="IPR039143">
    <property type="entry name" value="GNPNAT1-like"/>
</dbReference>
<dbReference type="InterPro" id="IPR016181">
    <property type="entry name" value="Acyl_CoA_acyltransferase"/>
</dbReference>
<sequence length="156" mass="17794">MRSSIRSLTQVEIIKVHTQDQLQECFSVRVEVFVEEQQVPPELELDEFDASPEASKHFLVRDEAGVPIGAARWRMYNNETAKLQRIAVLKPYRGKGIGRLIIDAMEKDIQAEGVPAVILDGQTHAEDFYKKLGYVTISPEPFEEAGIMHVRMRKEL</sequence>
<dbReference type="Proteomes" id="UP000317036">
    <property type="component" value="Unassembled WGS sequence"/>
</dbReference>
<evidence type="ECO:0000259" key="1">
    <source>
        <dbReference type="PROSITE" id="PS51186"/>
    </source>
</evidence>
<keyword evidence="3" id="KW-1185">Reference proteome</keyword>
<dbReference type="GO" id="GO:0004343">
    <property type="term" value="F:glucosamine 6-phosphate N-acetyltransferase activity"/>
    <property type="evidence" value="ECO:0007669"/>
    <property type="project" value="TreeGrafter"/>
</dbReference>
<dbReference type="EMBL" id="VNJI01000034">
    <property type="protein sequence ID" value="TVY07633.1"/>
    <property type="molecule type" value="Genomic_DNA"/>
</dbReference>
<evidence type="ECO:0000313" key="3">
    <source>
        <dbReference type="Proteomes" id="UP000317036"/>
    </source>
</evidence>
<reference evidence="2 3" key="1">
    <citation type="submission" date="2019-07" db="EMBL/GenBank/DDBJ databases">
        <authorList>
            <person name="Kim J."/>
        </authorList>
    </citation>
    <scope>NUCLEOTIDE SEQUENCE [LARGE SCALE GENOMIC DNA]</scope>
    <source>
        <strain evidence="2 3">JC52</strain>
    </source>
</reference>
<keyword evidence="2" id="KW-0808">Transferase</keyword>
<accession>A0A559K6A6</accession>
<dbReference type="Pfam" id="PF13673">
    <property type="entry name" value="Acetyltransf_10"/>
    <property type="match status" value="1"/>
</dbReference>
<dbReference type="CDD" id="cd04301">
    <property type="entry name" value="NAT_SF"/>
    <property type="match status" value="1"/>
</dbReference>
<proteinExistence type="predicted"/>
<dbReference type="RefSeq" id="WP_144851450.1">
    <property type="nucleotide sequence ID" value="NZ_VNJI01000034.1"/>
</dbReference>
<dbReference type="PROSITE" id="PS51186">
    <property type="entry name" value="GNAT"/>
    <property type="match status" value="1"/>
</dbReference>
<dbReference type="PANTHER" id="PTHR13355:SF11">
    <property type="entry name" value="GLUCOSAMINE 6-PHOSPHATE N-ACETYLTRANSFERASE"/>
    <property type="match status" value="1"/>
</dbReference>
<comment type="caution">
    <text evidence="2">The sequence shown here is derived from an EMBL/GenBank/DDBJ whole genome shotgun (WGS) entry which is preliminary data.</text>
</comment>
<dbReference type="Gene3D" id="3.40.630.30">
    <property type="match status" value="1"/>
</dbReference>
<gene>
    <name evidence="2" type="ORF">FPZ49_23095</name>
</gene>
<dbReference type="OrthoDB" id="9796171at2"/>
<name>A0A559K6A6_9BACL</name>
<dbReference type="AlphaFoldDB" id="A0A559K6A6"/>
<dbReference type="PANTHER" id="PTHR13355">
    <property type="entry name" value="GLUCOSAMINE 6-PHOSPHATE N-ACETYLTRANSFERASE"/>
    <property type="match status" value="1"/>
</dbReference>
<dbReference type="InterPro" id="IPR000182">
    <property type="entry name" value="GNAT_dom"/>
</dbReference>
<organism evidence="2 3">
    <name type="scientific">Paenibacillus cremeus</name>
    <dbReference type="NCBI Taxonomy" id="2163881"/>
    <lineage>
        <taxon>Bacteria</taxon>
        <taxon>Bacillati</taxon>
        <taxon>Bacillota</taxon>
        <taxon>Bacilli</taxon>
        <taxon>Bacillales</taxon>
        <taxon>Paenibacillaceae</taxon>
        <taxon>Paenibacillus</taxon>
    </lineage>
</organism>
<evidence type="ECO:0000313" key="2">
    <source>
        <dbReference type="EMBL" id="TVY07633.1"/>
    </source>
</evidence>
<protein>
    <submittedName>
        <fullName evidence="2">GNAT family N-acetyltransferase</fullName>
    </submittedName>
</protein>
<dbReference type="SUPFAM" id="SSF55729">
    <property type="entry name" value="Acyl-CoA N-acyltransferases (Nat)"/>
    <property type="match status" value="1"/>
</dbReference>
<feature type="domain" description="N-acetyltransferase" evidence="1">
    <location>
        <begin position="12"/>
        <end position="156"/>
    </location>
</feature>